<dbReference type="Gene3D" id="3.40.630.10">
    <property type="entry name" value="Zn peptidases"/>
    <property type="match status" value="1"/>
</dbReference>
<evidence type="ECO:0000313" key="6">
    <source>
        <dbReference type="RefSeq" id="XP_052743361.1"/>
    </source>
</evidence>
<protein>
    <submittedName>
        <fullName evidence="6">Carboxypeptidase B-like</fullName>
    </submittedName>
</protein>
<dbReference type="PRINTS" id="PR00765">
    <property type="entry name" value="CRBOXYPTASEA"/>
</dbReference>
<comment type="cofactor">
    <cofactor evidence="1">
        <name>Zn(2+)</name>
        <dbReference type="ChEBI" id="CHEBI:29105"/>
    </cofactor>
</comment>
<name>A0ABM3LWB1_BICAN</name>
<proteinExistence type="inferred from homology"/>
<feature type="domain" description="Peptidase M14" evidence="4">
    <location>
        <begin position="58"/>
        <end position="350"/>
    </location>
</feature>
<gene>
    <name evidence="6" type="primary">LOC128199161</name>
</gene>
<dbReference type="SUPFAM" id="SSF53187">
    <property type="entry name" value="Zn-dependent exopeptidases"/>
    <property type="match status" value="1"/>
</dbReference>
<dbReference type="Proteomes" id="UP001652582">
    <property type="component" value="Chromosome 19"/>
</dbReference>
<comment type="similarity">
    <text evidence="2 3">Belongs to the peptidase M14 family.</text>
</comment>
<reference evidence="6" key="1">
    <citation type="submission" date="2025-08" db="UniProtKB">
        <authorList>
            <consortium name="RefSeq"/>
        </authorList>
    </citation>
    <scope>IDENTIFICATION</scope>
</reference>
<feature type="active site" description="Proton donor/acceptor" evidence="3">
    <location>
        <position position="317"/>
    </location>
</feature>
<evidence type="ECO:0000256" key="1">
    <source>
        <dbReference type="ARBA" id="ARBA00001947"/>
    </source>
</evidence>
<evidence type="ECO:0000256" key="2">
    <source>
        <dbReference type="ARBA" id="ARBA00005988"/>
    </source>
</evidence>
<dbReference type="PROSITE" id="PS52035">
    <property type="entry name" value="PEPTIDASE_M14"/>
    <property type="match status" value="1"/>
</dbReference>
<dbReference type="Pfam" id="PF00246">
    <property type="entry name" value="Peptidase_M14"/>
    <property type="match status" value="1"/>
</dbReference>
<dbReference type="RefSeq" id="XP_052743361.1">
    <property type="nucleotide sequence ID" value="XM_052887401.1"/>
</dbReference>
<dbReference type="PANTHER" id="PTHR11705">
    <property type="entry name" value="PROTEASE FAMILY M14 CARBOXYPEPTIDASE A,B"/>
    <property type="match status" value="1"/>
</dbReference>
<sequence>MDVMVEGPRSAQVAGMLHERDIPYSIAIGDVDPMIAREQGNSFKKQKSNLNCKMDWKGYYRLDVIYSFMDDLAASYPYLCTVCVIGHSAEGREIKMLKISNGGSDNEGVWIDGSIHPREWISTAVVTYLADHLVRNYHQLPESVTNKDWYILPVLNPDGYEYTHTHDRMWRKNRARYGECVGVDLNRNFSYGWGEKGEEGSSEDPGNIFFRGPEPFSEPETAAVKRVILESGTNFKVFLSLHSYGEVIIFPWGYTGDPCPDYVRLLEGGTCIAKAIYDTSKRTYKVGSTKDLMYYAAGTSTDWSYAVASIPYSYMIELRGKEHRFLLPKEDIVSTATEVVTGVLRLMDYVDGKHPETQSCVCPK</sequence>
<accession>A0ABM3LWB1</accession>
<dbReference type="PANTHER" id="PTHR11705:SF91">
    <property type="entry name" value="FI01817P-RELATED"/>
    <property type="match status" value="1"/>
</dbReference>
<dbReference type="GeneID" id="128199161"/>
<evidence type="ECO:0000259" key="4">
    <source>
        <dbReference type="PROSITE" id="PS52035"/>
    </source>
</evidence>
<dbReference type="InterPro" id="IPR000834">
    <property type="entry name" value="Peptidase_M14"/>
</dbReference>
<evidence type="ECO:0000256" key="3">
    <source>
        <dbReference type="PROSITE-ProRule" id="PRU01379"/>
    </source>
</evidence>
<keyword evidence="5" id="KW-1185">Reference proteome</keyword>
<dbReference type="CDD" id="cd03860">
    <property type="entry name" value="M14_CP_A-B_like"/>
    <property type="match status" value="1"/>
</dbReference>
<dbReference type="SMART" id="SM00631">
    <property type="entry name" value="Zn_pept"/>
    <property type="match status" value="1"/>
</dbReference>
<organism evidence="5 6">
    <name type="scientific">Bicyclus anynana</name>
    <name type="common">Squinting bush brown butterfly</name>
    <dbReference type="NCBI Taxonomy" id="110368"/>
    <lineage>
        <taxon>Eukaryota</taxon>
        <taxon>Metazoa</taxon>
        <taxon>Ecdysozoa</taxon>
        <taxon>Arthropoda</taxon>
        <taxon>Hexapoda</taxon>
        <taxon>Insecta</taxon>
        <taxon>Pterygota</taxon>
        <taxon>Neoptera</taxon>
        <taxon>Endopterygota</taxon>
        <taxon>Lepidoptera</taxon>
        <taxon>Glossata</taxon>
        <taxon>Ditrysia</taxon>
        <taxon>Papilionoidea</taxon>
        <taxon>Nymphalidae</taxon>
        <taxon>Satyrinae</taxon>
        <taxon>Satyrini</taxon>
        <taxon>Mycalesina</taxon>
        <taxon>Bicyclus</taxon>
    </lineage>
</organism>
<evidence type="ECO:0000313" key="5">
    <source>
        <dbReference type="Proteomes" id="UP001652582"/>
    </source>
</evidence>